<dbReference type="AlphaFoldDB" id="A0A9W7A3F1"/>
<name>A0A9W7A3F1_9STRA</name>
<feature type="compositionally biased region" description="Basic residues" evidence="1">
    <location>
        <begin position="267"/>
        <end position="295"/>
    </location>
</feature>
<protein>
    <submittedName>
        <fullName evidence="2">Uncharacterized protein</fullName>
    </submittedName>
</protein>
<evidence type="ECO:0000313" key="3">
    <source>
        <dbReference type="Proteomes" id="UP001165082"/>
    </source>
</evidence>
<keyword evidence="3" id="KW-1185">Reference proteome</keyword>
<organism evidence="2 3">
    <name type="scientific">Triparma retinervis</name>
    <dbReference type="NCBI Taxonomy" id="2557542"/>
    <lineage>
        <taxon>Eukaryota</taxon>
        <taxon>Sar</taxon>
        <taxon>Stramenopiles</taxon>
        <taxon>Ochrophyta</taxon>
        <taxon>Bolidophyceae</taxon>
        <taxon>Parmales</taxon>
        <taxon>Triparmaceae</taxon>
        <taxon>Triparma</taxon>
    </lineage>
</organism>
<evidence type="ECO:0000313" key="2">
    <source>
        <dbReference type="EMBL" id="GMH63361.1"/>
    </source>
</evidence>
<gene>
    <name evidence="2" type="ORF">TrRE_jg9117</name>
</gene>
<feature type="region of interest" description="Disordered" evidence="1">
    <location>
        <begin position="165"/>
        <end position="194"/>
    </location>
</feature>
<reference evidence="2" key="1">
    <citation type="submission" date="2022-07" db="EMBL/GenBank/DDBJ databases">
        <title>Genome analysis of Parmales, a sister group of diatoms, reveals the evolutionary specialization of diatoms from phago-mixotrophs to photoautotrophs.</title>
        <authorList>
            <person name="Ban H."/>
            <person name="Sato S."/>
            <person name="Yoshikawa S."/>
            <person name="Kazumasa Y."/>
            <person name="Nakamura Y."/>
            <person name="Ichinomiya M."/>
            <person name="Saitoh K."/>
            <person name="Sato N."/>
            <person name="Blanc-Mathieu R."/>
            <person name="Endo H."/>
            <person name="Kuwata A."/>
            <person name="Ogata H."/>
        </authorList>
    </citation>
    <scope>NUCLEOTIDE SEQUENCE</scope>
</reference>
<dbReference type="Proteomes" id="UP001165082">
    <property type="component" value="Unassembled WGS sequence"/>
</dbReference>
<feature type="region of interest" description="Disordered" evidence="1">
    <location>
        <begin position="247"/>
        <end position="296"/>
    </location>
</feature>
<sequence>MTNYDGSRFHHSKRRAPTTTAKNTCIWACEMCGFKFNKDHAVKCKTCRHKAPVTQFGLKLTGNCYMTAVFSARPPQKIELMRAFNPISGATIEAVLDGTSDVPLQTRIIRTFIRELGTTQEIRDEIVAKCSVVLRVDYPLPDEIAEEHESAEILAEKLAHFDYSDASAEEDEPPLGVGLTPSEASSSSNLGDEEMGLLDASANPLVGVISGGEGEGQSQVGFSRANLTLPSSAGGAGRLVGSSRANTAASLASVQTEEDSMDSVHPNSHHHKSESIHHHHHRHHHHQKKRKKKNRGKLDLFEQVMENGKGLVYDSSVGQFRERKGLSRRTSISPEQMKELHGANDHFHYVKFMKREKDAMTVKMNFLMKEAEQAMHHTHSTNNLTNEEMVKKVMAQGSVLESSLEKQCALCERTFRPWNLPGCVPFKAVAEKRKKSGAPFPKTDRRLAQSRVYEPVQLCLFCTQFFTADFSDYVEYHLGSTAIRDKTLEVEDMSGKKNELNPSITKSLQDYSERKVLKQDFIRPSSAFLQEMELDALRDKKYLPKLMCNMGVSLARAVLPENAPKKLFVPTTQHGGLGSSLKRKKRVNGRGAGLSKSGPVKLKALSQGGKNVSRREYIVGQIKENQDTLSPMSKSANLRSQFEETEGRLRQSGINLKVNPNLKRGGHGDICLVCVVDEEIVERFIAHLSKVLKVAHRVLVKVPPVNEEQVAALVGPHFMKCGYTVKQYAADAACEPQERAMSGIEPDFADCIYLLMLRKTLHEADLVKIGGALSFHSYHIHALSFEMLIKLTTEKLVKCNEVGIGELLR</sequence>
<dbReference type="EMBL" id="BRXZ01002493">
    <property type="protein sequence ID" value="GMH63361.1"/>
    <property type="molecule type" value="Genomic_DNA"/>
</dbReference>
<proteinExistence type="predicted"/>
<evidence type="ECO:0000256" key="1">
    <source>
        <dbReference type="SAM" id="MobiDB-lite"/>
    </source>
</evidence>
<dbReference type="OrthoDB" id="193993at2759"/>
<accession>A0A9W7A3F1</accession>
<feature type="region of interest" description="Disordered" evidence="1">
    <location>
        <begin position="570"/>
        <end position="599"/>
    </location>
</feature>
<comment type="caution">
    <text evidence="2">The sequence shown here is derived from an EMBL/GenBank/DDBJ whole genome shotgun (WGS) entry which is preliminary data.</text>
</comment>